<comment type="caution">
    <text evidence="1">The sequence shown here is derived from an EMBL/GenBank/DDBJ whole genome shotgun (WGS) entry which is preliminary data.</text>
</comment>
<accession>A0A497XCU4</accession>
<keyword evidence="2" id="KW-1185">Reference proteome</keyword>
<name>A0A497XCU4_9PROT</name>
<dbReference type="Proteomes" id="UP000268908">
    <property type="component" value="Unassembled WGS sequence"/>
</dbReference>
<sequence length="167" mass="18168">MNSSLSKLARLRIVAAYLGEKSQHAWWPTSFFGTIGNQFLVPVFPKTTFLAQYHGATEGARRLHDEHIGVGQVFHLFRLPEETEQDLHNLLLNSPDAIDASIISKKESAEAALIELAGTKTGASEGPVAIKLADDIVSDATVRQLAQVYAAAFTGGVRAYPYFSRPA</sequence>
<dbReference type="NCBIfam" id="NF033447">
    <property type="entry name" value="BrxE_fam"/>
    <property type="match status" value="1"/>
</dbReference>
<dbReference type="InterPro" id="IPR058690">
    <property type="entry name" value="BrxE"/>
</dbReference>
<gene>
    <name evidence="1" type="ORF">DFR35_1409</name>
</gene>
<evidence type="ECO:0000313" key="2">
    <source>
        <dbReference type="Proteomes" id="UP000268908"/>
    </source>
</evidence>
<proteinExistence type="predicted"/>
<evidence type="ECO:0008006" key="3">
    <source>
        <dbReference type="Google" id="ProtNLM"/>
    </source>
</evidence>
<dbReference type="AlphaFoldDB" id="A0A497XCU4"/>
<organism evidence="1 2">
    <name type="scientific">Sulfurisoma sediminicola</name>
    <dbReference type="NCBI Taxonomy" id="1381557"/>
    <lineage>
        <taxon>Bacteria</taxon>
        <taxon>Pseudomonadati</taxon>
        <taxon>Pseudomonadota</taxon>
        <taxon>Betaproteobacteria</taxon>
        <taxon>Nitrosomonadales</taxon>
        <taxon>Sterolibacteriaceae</taxon>
        <taxon>Sulfurisoma</taxon>
    </lineage>
</organism>
<dbReference type="EMBL" id="RCCI01000005">
    <property type="protein sequence ID" value="RLJ64763.1"/>
    <property type="molecule type" value="Genomic_DNA"/>
</dbReference>
<reference evidence="1 2" key="1">
    <citation type="submission" date="2018-10" db="EMBL/GenBank/DDBJ databases">
        <title>Genomic Encyclopedia of Type Strains, Phase IV (KMG-IV): sequencing the most valuable type-strain genomes for metagenomic binning, comparative biology and taxonomic classification.</title>
        <authorList>
            <person name="Goeker M."/>
        </authorList>
    </citation>
    <scope>NUCLEOTIDE SEQUENCE [LARGE SCALE GENOMIC DNA]</scope>
    <source>
        <strain evidence="1 2">DSM 26916</strain>
    </source>
</reference>
<protein>
    <recommendedName>
        <fullName evidence="3">BrxE family protein</fullName>
    </recommendedName>
</protein>
<evidence type="ECO:0000313" key="1">
    <source>
        <dbReference type="EMBL" id="RLJ64763.1"/>
    </source>
</evidence>
<dbReference type="Pfam" id="PF26412">
    <property type="entry name" value="BrxE"/>
    <property type="match status" value="1"/>
</dbReference>